<sequence>MMKNDELFKEVDTLRRFQQSITEREPHDTQLTDEAEDIDEETFVQLKQSQLVDTFYVPVEALQQWRGICSAEYGHESHDADGQVCLRCAKHCSNSAEMLIHLARNHYIPSMCSNPLRDTGRSAPALS</sequence>
<dbReference type="AlphaFoldDB" id="A0A1D1VIM3"/>
<evidence type="ECO:0000313" key="2">
    <source>
        <dbReference type="Proteomes" id="UP000186922"/>
    </source>
</evidence>
<name>A0A1D1VIM3_RAMVA</name>
<dbReference type="EMBL" id="BDGG01000005">
    <property type="protein sequence ID" value="GAU99617.1"/>
    <property type="molecule type" value="Genomic_DNA"/>
</dbReference>
<comment type="caution">
    <text evidence="1">The sequence shown here is derived from an EMBL/GenBank/DDBJ whole genome shotgun (WGS) entry which is preliminary data.</text>
</comment>
<proteinExistence type="predicted"/>
<protein>
    <submittedName>
        <fullName evidence="1">Uncharacterized protein</fullName>
    </submittedName>
</protein>
<reference evidence="1 2" key="1">
    <citation type="journal article" date="2016" name="Nat. Commun.">
        <title>Extremotolerant tardigrade genome and improved radiotolerance of human cultured cells by tardigrade-unique protein.</title>
        <authorList>
            <person name="Hashimoto T."/>
            <person name="Horikawa D.D."/>
            <person name="Saito Y."/>
            <person name="Kuwahara H."/>
            <person name="Kozuka-Hata H."/>
            <person name="Shin-I T."/>
            <person name="Minakuchi Y."/>
            <person name="Ohishi K."/>
            <person name="Motoyama A."/>
            <person name="Aizu T."/>
            <person name="Enomoto A."/>
            <person name="Kondo K."/>
            <person name="Tanaka S."/>
            <person name="Hara Y."/>
            <person name="Koshikawa S."/>
            <person name="Sagara H."/>
            <person name="Miura T."/>
            <person name="Yokobori S."/>
            <person name="Miyagawa K."/>
            <person name="Suzuki Y."/>
            <person name="Kubo T."/>
            <person name="Oyama M."/>
            <person name="Kohara Y."/>
            <person name="Fujiyama A."/>
            <person name="Arakawa K."/>
            <person name="Katayama T."/>
            <person name="Toyoda A."/>
            <person name="Kunieda T."/>
        </authorList>
    </citation>
    <scope>NUCLEOTIDE SEQUENCE [LARGE SCALE GENOMIC DNA]</scope>
    <source>
        <strain evidence="1 2">YOKOZUNA-1</strain>
    </source>
</reference>
<dbReference type="Proteomes" id="UP000186922">
    <property type="component" value="Unassembled WGS sequence"/>
</dbReference>
<accession>A0A1D1VIM3</accession>
<keyword evidence="2" id="KW-1185">Reference proteome</keyword>
<gene>
    <name evidence="1" type="primary">RvY_10588-1</name>
    <name evidence="1" type="synonym">RvY_10588.1</name>
    <name evidence="1" type="ORF">RvY_10588</name>
</gene>
<evidence type="ECO:0000313" key="1">
    <source>
        <dbReference type="EMBL" id="GAU99617.1"/>
    </source>
</evidence>
<organism evidence="1 2">
    <name type="scientific">Ramazzottius varieornatus</name>
    <name type="common">Water bear</name>
    <name type="synonym">Tardigrade</name>
    <dbReference type="NCBI Taxonomy" id="947166"/>
    <lineage>
        <taxon>Eukaryota</taxon>
        <taxon>Metazoa</taxon>
        <taxon>Ecdysozoa</taxon>
        <taxon>Tardigrada</taxon>
        <taxon>Eutardigrada</taxon>
        <taxon>Parachela</taxon>
        <taxon>Hypsibioidea</taxon>
        <taxon>Ramazzottiidae</taxon>
        <taxon>Ramazzottius</taxon>
    </lineage>
</organism>